<dbReference type="STRING" id="6313.A0A0K0DCN8"/>
<evidence type="ECO:0000256" key="2">
    <source>
        <dbReference type="ARBA" id="ARBA00022729"/>
    </source>
</evidence>
<dbReference type="GO" id="GO:0031902">
    <property type="term" value="C:late endosome membrane"/>
    <property type="evidence" value="ECO:0007669"/>
    <property type="project" value="TreeGrafter"/>
</dbReference>
<dbReference type="AlphaFoldDB" id="A0A0K0DCN8"/>
<evidence type="ECO:0000256" key="1">
    <source>
        <dbReference type="ARBA" id="ARBA00022692"/>
    </source>
</evidence>
<evidence type="ECO:0000313" key="8">
    <source>
        <dbReference type="Proteomes" id="UP000035642"/>
    </source>
</evidence>
<name>A0A0K0DCN8_ANGCA</name>
<reference evidence="8" key="1">
    <citation type="submission" date="2012-09" db="EMBL/GenBank/DDBJ databases">
        <authorList>
            <person name="Martin A.A."/>
        </authorList>
    </citation>
    <scope>NUCLEOTIDE SEQUENCE</scope>
</reference>
<evidence type="ECO:0000256" key="4">
    <source>
        <dbReference type="ARBA" id="ARBA00023136"/>
    </source>
</evidence>
<organism evidence="8 9">
    <name type="scientific">Angiostrongylus cantonensis</name>
    <name type="common">Rat lungworm</name>
    <dbReference type="NCBI Taxonomy" id="6313"/>
    <lineage>
        <taxon>Eukaryota</taxon>
        <taxon>Metazoa</taxon>
        <taxon>Ecdysozoa</taxon>
        <taxon>Nematoda</taxon>
        <taxon>Chromadorea</taxon>
        <taxon>Rhabditida</taxon>
        <taxon>Rhabditina</taxon>
        <taxon>Rhabditomorpha</taxon>
        <taxon>Strongyloidea</taxon>
        <taxon>Metastrongylidae</taxon>
        <taxon>Angiostrongylus</taxon>
    </lineage>
</organism>
<dbReference type="WBParaSite" id="ACAC_0000836101-mRNA-1">
    <property type="protein sequence ID" value="ACAC_0000836101-mRNA-1"/>
    <property type="gene ID" value="ACAC_0000836101"/>
</dbReference>
<reference evidence="9" key="2">
    <citation type="submission" date="2017-02" db="UniProtKB">
        <authorList>
            <consortium name="WormBaseParasite"/>
        </authorList>
    </citation>
    <scope>IDENTIFICATION</scope>
</reference>
<evidence type="ECO:0000256" key="7">
    <source>
        <dbReference type="SAM" id="SignalP"/>
    </source>
</evidence>
<keyword evidence="4 6" id="KW-0472">Membrane</keyword>
<keyword evidence="2 7" id="KW-0732">Signal</keyword>
<dbReference type="GO" id="GO:0072594">
    <property type="term" value="P:establishment of protein localization to organelle"/>
    <property type="evidence" value="ECO:0007669"/>
    <property type="project" value="TreeGrafter"/>
</dbReference>
<dbReference type="GO" id="GO:0005886">
    <property type="term" value="C:plasma membrane"/>
    <property type="evidence" value="ECO:0007669"/>
    <property type="project" value="TreeGrafter"/>
</dbReference>
<protein>
    <submittedName>
        <fullName evidence="9">Lysosome-associated membrane glycoprotein 5</fullName>
    </submittedName>
</protein>
<dbReference type="InterPro" id="IPR002000">
    <property type="entry name" value="Lysosome-assoc_membr_glycop"/>
</dbReference>
<keyword evidence="1 6" id="KW-0812">Transmembrane</keyword>
<evidence type="ECO:0000256" key="3">
    <source>
        <dbReference type="ARBA" id="ARBA00022989"/>
    </source>
</evidence>
<keyword evidence="3 6" id="KW-1133">Transmembrane helix</keyword>
<dbReference type="PANTHER" id="PTHR11506">
    <property type="entry name" value="LYSOSOME-ASSOCIATED MEMBRANE GLYCOPROTEIN"/>
    <property type="match status" value="1"/>
</dbReference>
<accession>A0A0K0DCN8</accession>
<dbReference type="Gene3D" id="2.40.160.110">
    <property type="match status" value="1"/>
</dbReference>
<proteinExistence type="predicted"/>
<evidence type="ECO:0000313" key="9">
    <source>
        <dbReference type="WBParaSite" id="ACAC_0000836101-mRNA-1"/>
    </source>
</evidence>
<sequence length="268" mass="29946">MKSLSYILFLGLANNAIFSTSSPSSPASYKGSWQFPLQPTSHPCIVLNAQIKLYLTYTDNTGKEVDALVDVLPSSTVDEDRSSCGTEMTIKNETIFSQILHINIDHYPGWNIRFAFSSDKRLIDDGWMLYQVNATADYPATRSLFPNPPDTLYNYFQPINLEKPPKLLNTVSAHLNKSFYCTSAQRFWINSDTKQGTLASFKISYLQVESFKKTVAKSSNIFDPSEVCPFDQRLTDLMPVVVGSCLAGLNVIALVTYLVCLCLLKSCN</sequence>
<evidence type="ECO:0000256" key="6">
    <source>
        <dbReference type="SAM" id="Phobius"/>
    </source>
</evidence>
<feature type="transmembrane region" description="Helical" evidence="6">
    <location>
        <begin position="237"/>
        <end position="264"/>
    </location>
</feature>
<feature type="chain" id="PRO_5005326653" evidence="7">
    <location>
        <begin position="20"/>
        <end position="268"/>
    </location>
</feature>
<keyword evidence="8" id="KW-1185">Reference proteome</keyword>
<evidence type="ECO:0000256" key="5">
    <source>
        <dbReference type="ARBA" id="ARBA00023180"/>
    </source>
</evidence>
<keyword evidence="5" id="KW-0325">Glycoprotein</keyword>
<dbReference type="Proteomes" id="UP000035642">
    <property type="component" value="Unassembled WGS sequence"/>
</dbReference>
<dbReference type="PANTHER" id="PTHR11506:SF42">
    <property type="entry name" value="LYSOSOME-ASSOCIATED MEMBRANE GLYCOPROTEIN 5"/>
    <property type="match status" value="1"/>
</dbReference>
<feature type="signal peptide" evidence="7">
    <location>
        <begin position="1"/>
        <end position="19"/>
    </location>
</feature>
<dbReference type="GO" id="GO:0005765">
    <property type="term" value="C:lysosomal membrane"/>
    <property type="evidence" value="ECO:0007669"/>
    <property type="project" value="TreeGrafter"/>
</dbReference>